<dbReference type="GO" id="GO:1990238">
    <property type="term" value="F:double-stranded DNA endonuclease activity"/>
    <property type="evidence" value="ECO:0007669"/>
    <property type="project" value="TreeGrafter"/>
</dbReference>
<keyword evidence="3" id="KW-1185">Reference proteome</keyword>
<reference evidence="3" key="1">
    <citation type="submission" date="2015-08" db="EMBL/GenBank/DDBJ databases">
        <authorList>
            <person name="Babu N.S."/>
            <person name="Beckwith C.J."/>
            <person name="Beseler K.G."/>
            <person name="Brison A."/>
            <person name="Carone J.V."/>
            <person name="Caskin T.P."/>
            <person name="Diamond M."/>
            <person name="Durham M.E."/>
            <person name="Foxe J.M."/>
            <person name="Go M."/>
            <person name="Henderson B.A."/>
            <person name="Jones I.B."/>
            <person name="McGettigan J.A."/>
            <person name="Micheletti S.J."/>
            <person name="Nasrallah M.E."/>
            <person name="Ortiz D."/>
            <person name="Piller C.R."/>
            <person name="Privatt S.R."/>
            <person name="Schneider S.L."/>
            <person name="Sharp S."/>
            <person name="Smith T.C."/>
            <person name="Stanton J.D."/>
            <person name="Ullery H.E."/>
            <person name="Wilson R.J."/>
            <person name="Serrano M.G."/>
            <person name="Buck G."/>
            <person name="Lee V."/>
            <person name="Wang Y."/>
            <person name="Carvalho R."/>
            <person name="Voegtly L."/>
            <person name="Shi R."/>
            <person name="Duckworth R."/>
            <person name="Johnson A."/>
            <person name="Loviza R."/>
            <person name="Walstead R."/>
            <person name="Shah Z."/>
            <person name="Kiflezghi M."/>
            <person name="Wade K."/>
            <person name="Ball S.L."/>
            <person name="Bradley K.W."/>
            <person name="Asai D.J."/>
            <person name="Bowman C.A."/>
            <person name="Russell D.A."/>
            <person name="Pope W.H."/>
            <person name="Jacobs-Sera D."/>
            <person name="Hendrix R.W."/>
            <person name="Hatfull G.F."/>
        </authorList>
    </citation>
    <scope>NUCLEOTIDE SEQUENCE [LARGE SCALE GENOMIC DNA]</scope>
    <source>
        <strain evidence="3">JCM 19170</strain>
    </source>
</reference>
<dbReference type="PANTHER" id="PTHR34611:SF2">
    <property type="entry name" value="INACTIVE RECOMBINATION-PROMOTING NUCLEASE-LIKE PROTEIN RPNE-RELATED"/>
    <property type="match status" value="1"/>
</dbReference>
<sequence>MTLMNARHDASYKHLFSSPKVVRHLVEGFIPDEEIKRLDFSTLERMNASYVSEDLRERADDVVWRVRTEED</sequence>
<name>A0A0K6IYS1_9PROT</name>
<gene>
    <name evidence="2" type="ORF">Ga0061068_1276</name>
</gene>
<dbReference type="Pfam" id="PF04754">
    <property type="entry name" value="Transposase_31"/>
    <property type="match status" value="1"/>
</dbReference>
<dbReference type="EMBL" id="CYHH01000027">
    <property type="protein sequence ID" value="CUB08189.1"/>
    <property type="molecule type" value="Genomic_DNA"/>
</dbReference>
<feature type="domain" description="Transposase (putative) YhgA-like" evidence="1">
    <location>
        <begin position="7"/>
        <end position="70"/>
    </location>
</feature>
<dbReference type="InterPro" id="IPR006842">
    <property type="entry name" value="Transposase_31"/>
</dbReference>
<organism evidence="2 3">
    <name type="scientific">Tepidiphilus thermophilus</name>
    <dbReference type="NCBI Taxonomy" id="876478"/>
    <lineage>
        <taxon>Bacteria</taxon>
        <taxon>Pseudomonadati</taxon>
        <taxon>Pseudomonadota</taxon>
        <taxon>Hydrogenophilia</taxon>
        <taxon>Hydrogenophilales</taxon>
        <taxon>Hydrogenophilaceae</taxon>
        <taxon>Tepidiphilus</taxon>
    </lineage>
</organism>
<evidence type="ECO:0000313" key="3">
    <source>
        <dbReference type="Proteomes" id="UP000182108"/>
    </source>
</evidence>
<proteinExistence type="predicted"/>
<dbReference type="InterPro" id="IPR051699">
    <property type="entry name" value="Rpn/YhgA-like_nuclease"/>
</dbReference>
<dbReference type="PANTHER" id="PTHR34611">
    <property type="match status" value="1"/>
</dbReference>
<dbReference type="Proteomes" id="UP000182108">
    <property type="component" value="Unassembled WGS sequence"/>
</dbReference>
<evidence type="ECO:0000259" key="1">
    <source>
        <dbReference type="Pfam" id="PF04754"/>
    </source>
</evidence>
<protein>
    <submittedName>
        <fullName evidence="2">Putative transposase, YhgA-like</fullName>
    </submittedName>
</protein>
<accession>A0A0K6IYS1</accession>
<dbReference type="GO" id="GO:0006310">
    <property type="term" value="P:DNA recombination"/>
    <property type="evidence" value="ECO:0007669"/>
    <property type="project" value="TreeGrafter"/>
</dbReference>
<dbReference type="AlphaFoldDB" id="A0A0K6IYS1"/>
<evidence type="ECO:0000313" key="2">
    <source>
        <dbReference type="EMBL" id="CUB08189.1"/>
    </source>
</evidence>